<feature type="signal peptide" evidence="1">
    <location>
        <begin position="1"/>
        <end position="19"/>
    </location>
</feature>
<comment type="caution">
    <text evidence="3">The sequence shown here is derived from an EMBL/GenBank/DDBJ whole genome shotgun (WGS) entry which is preliminary data.</text>
</comment>
<evidence type="ECO:0000256" key="1">
    <source>
        <dbReference type="SAM" id="SignalP"/>
    </source>
</evidence>
<dbReference type="EMBL" id="PTQR01000038">
    <property type="protein sequence ID" value="TKX24770.1"/>
    <property type="molecule type" value="Genomic_DNA"/>
</dbReference>
<evidence type="ECO:0000313" key="4">
    <source>
        <dbReference type="EMBL" id="TKX24770.1"/>
    </source>
</evidence>
<reference evidence="3 5" key="1">
    <citation type="submission" date="2017-05" db="EMBL/GenBank/DDBJ databases">
        <title>Draft genome sequence of Elsinoe australis.</title>
        <authorList>
            <person name="Cheng Q."/>
        </authorList>
    </citation>
    <scope>NUCLEOTIDE SEQUENCE [LARGE SCALE GENOMIC DNA]</scope>
    <source>
        <strain evidence="3 5">NL1</strain>
    </source>
</reference>
<evidence type="ECO:0000259" key="2">
    <source>
        <dbReference type="Pfam" id="PF25484"/>
    </source>
</evidence>
<dbReference type="InterPro" id="IPR057229">
    <property type="entry name" value="DUF7907"/>
</dbReference>
<evidence type="ECO:0000313" key="3">
    <source>
        <dbReference type="EMBL" id="PSK41864.1"/>
    </source>
</evidence>
<feature type="domain" description="DUF7907" evidence="2">
    <location>
        <begin position="25"/>
        <end position="188"/>
    </location>
</feature>
<keyword evidence="5" id="KW-1185">Reference proteome</keyword>
<reference evidence="4 6" key="2">
    <citation type="submission" date="2018-02" db="EMBL/GenBank/DDBJ databases">
        <title>Draft genome sequences of Elsinoe sp., causing black scab on jojoba.</title>
        <authorList>
            <person name="Stodart B."/>
            <person name="Jeffress S."/>
            <person name="Ash G."/>
            <person name="Arun Chinnappa K."/>
        </authorList>
    </citation>
    <scope>NUCLEOTIDE SEQUENCE [LARGE SCALE GENOMIC DNA]</scope>
    <source>
        <strain evidence="4 6">Hillstone_2</strain>
    </source>
</reference>
<dbReference type="Pfam" id="PF25484">
    <property type="entry name" value="DUF7907"/>
    <property type="match status" value="1"/>
</dbReference>
<evidence type="ECO:0000313" key="5">
    <source>
        <dbReference type="Proteomes" id="UP000243723"/>
    </source>
</evidence>
<gene>
    <name evidence="3" type="ORF">B9Z65_9250</name>
    <name evidence="4" type="ORF">C1H76_2945</name>
</gene>
<organism evidence="3 5">
    <name type="scientific">Elsinoe australis</name>
    <dbReference type="NCBI Taxonomy" id="40998"/>
    <lineage>
        <taxon>Eukaryota</taxon>
        <taxon>Fungi</taxon>
        <taxon>Dikarya</taxon>
        <taxon>Ascomycota</taxon>
        <taxon>Pezizomycotina</taxon>
        <taxon>Dothideomycetes</taxon>
        <taxon>Dothideomycetidae</taxon>
        <taxon>Myriangiales</taxon>
        <taxon>Elsinoaceae</taxon>
        <taxon>Elsinoe</taxon>
    </lineage>
</organism>
<dbReference type="EMBL" id="NHZQ01000342">
    <property type="protein sequence ID" value="PSK41864.1"/>
    <property type="molecule type" value="Genomic_DNA"/>
</dbReference>
<dbReference type="OrthoDB" id="3518533at2759"/>
<dbReference type="Proteomes" id="UP000243723">
    <property type="component" value="Unassembled WGS sequence"/>
</dbReference>
<evidence type="ECO:0000313" key="6">
    <source>
        <dbReference type="Proteomes" id="UP000308133"/>
    </source>
</evidence>
<protein>
    <recommendedName>
        <fullName evidence="2">DUF7907 domain-containing protein</fullName>
    </recommendedName>
</protein>
<sequence length="189" mass="21040">MQFLQLLFTVIAFASFGSAALNTTRSFKLVTKVKGAKGHKKFDGLYLSAYHSGAGLNDAVLLKGKASGINGFFNTTEYKRPNGKAYHYLEFDLGSEFPYAAQVSYANYYAQWVPMEIDAGNKQTIGAYFFNKTGLQFTTSPETSNTNGFGGWLVCNWWRGVPQLFMRQAGYNKTLTSNCADVHLLPQYL</sequence>
<dbReference type="STRING" id="40998.A0A2P7Z0X5"/>
<feature type="chain" id="PRO_5036321023" description="DUF7907 domain-containing protein" evidence="1">
    <location>
        <begin position="20"/>
        <end position="189"/>
    </location>
</feature>
<dbReference type="Proteomes" id="UP000308133">
    <property type="component" value="Unassembled WGS sequence"/>
</dbReference>
<proteinExistence type="predicted"/>
<name>A0A2P7Z0X5_9PEZI</name>
<keyword evidence="1" id="KW-0732">Signal</keyword>
<accession>A0A2P7Z0X5</accession>
<dbReference type="AlphaFoldDB" id="A0A2P7Z0X5"/>